<dbReference type="AlphaFoldDB" id="A0A9J6BK46"/>
<keyword evidence="3" id="KW-1185">Reference proteome</keyword>
<dbReference type="EMBL" id="JADBJN010000003">
    <property type="protein sequence ID" value="KAG5670265.1"/>
    <property type="molecule type" value="Genomic_DNA"/>
</dbReference>
<organism evidence="2 3">
    <name type="scientific">Polypedilum vanderplanki</name>
    <name type="common">Sleeping chironomid midge</name>
    <dbReference type="NCBI Taxonomy" id="319348"/>
    <lineage>
        <taxon>Eukaryota</taxon>
        <taxon>Metazoa</taxon>
        <taxon>Ecdysozoa</taxon>
        <taxon>Arthropoda</taxon>
        <taxon>Hexapoda</taxon>
        <taxon>Insecta</taxon>
        <taxon>Pterygota</taxon>
        <taxon>Neoptera</taxon>
        <taxon>Endopterygota</taxon>
        <taxon>Diptera</taxon>
        <taxon>Nematocera</taxon>
        <taxon>Chironomoidea</taxon>
        <taxon>Chironomidae</taxon>
        <taxon>Chironominae</taxon>
        <taxon>Polypedilum</taxon>
        <taxon>Polypedilum</taxon>
    </lineage>
</organism>
<dbReference type="Pfam" id="PF23321">
    <property type="entry name" value="R1_ABCA1"/>
    <property type="match status" value="1"/>
</dbReference>
<evidence type="ECO:0000313" key="2">
    <source>
        <dbReference type="EMBL" id="KAG5670265.1"/>
    </source>
</evidence>
<sequence>MVEERNALKEFVKTEFEGAVLKEEYYDLLTFHVPSHELKWSEIFGILENAKSRLNIEDYSITQATLEQIFLSFTKYQRQTDE</sequence>
<dbReference type="InterPro" id="IPR026082">
    <property type="entry name" value="ABCA"/>
</dbReference>
<dbReference type="Proteomes" id="UP001107558">
    <property type="component" value="Chromosome 3"/>
</dbReference>
<dbReference type="PANTHER" id="PTHR19229:SF250">
    <property type="entry name" value="ABC TRANSPORTER DOMAIN-CONTAINING PROTEIN-RELATED"/>
    <property type="match status" value="1"/>
</dbReference>
<gene>
    <name evidence="2" type="ORF">PVAND_000542</name>
</gene>
<evidence type="ECO:0000313" key="3">
    <source>
        <dbReference type="Proteomes" id="UP001107558"/>
    </source>
</evidence>
<accession>A0A9J6BK46</accession>
<proteinExistence type="predicted"/>
<dbReference type="OrthoDB" id="7790386at2759"/>
<feature type="domain" description="ABCA1-4-like C-terminal R2 regulatory" evidence="1">
    <location>
        <begin position="5"/>
        <end position="63"/>
    </location>
</feature>
<dbReference type="PANTHER" id="PTHR19229">
    <property type="entry name" value="ATP-BINDING CASSETTE TRANSPORTER SUBFAMILY A ABCA"/>
    <property type="match status" value="1"/>
</dbReference>
<comment type="caution">
    <text evidence="2">The sequence shown here is derived from an EMBL/GenBank/DDBJ whole genome shotgun (WGS) entry which is preliminary data.</text>
</comment>
<dbReference type="GO" id="GO:0005319">
    <property type="term" value="F:lipid transporter activity"/>
    <property type="evidence" value="ECO:0007669"/>
    <property type="project" value="TreeGrafter"/>
</dbReference>
<name>A0A9J6BK46_POLVA</name>
<reference evidence="2" key="1">
    <citation type="submission" date="2021-03" db="EMBL/GenBank/DDBJ databases">
        <title>Chromosome level genome of the anhydrobiotic midge Polypedilum vanderplanki.</title>
        <authorList>
            <person name="Yoshida Y."/>
            <person name="Kikawada T."/>
            <person name="Gusev O."/>
        </authorList>
    </citation>
    <scope>NUCLEOTIDE SEQUENCE</scope>
    <source>
        <strain evidence="2">NIAS01</strain>
        <tissue evidence="2">Whole body or cell culture</tissue>
    </source>
</reference>
<dbReference type="GO" id="GO:0140359">
    <property type="term" value="F:ABC-type transporter activity"/>
    <property type="evidence" value="ECO:0007669"/>
    <property type="project" value="InterPro"/>
</dbReference>
<dbReference type="GO" id="GO:0016020">
    <property type="term" value="C:membrane"/>
    <property type="evidence" value="ECO:0007669"/>
    <property type="project" value="InterPro"/>
</dbReference>
<dbReference type="InterPro" id="IPR056264">
    <property type="entry name" value="R2_ABCA1-4-like"/>
</dbReference>
<evidence type="ECO:0000259" key="1">
    <source>
        <dbReference type="Pfam" id="PF23321"/>
    </source>
</evidence>
<protein>
    <recommendedName>
        <fullName evidence="1">ABCA1-4-like C-terminal R2 regulatory domain-containing protein</fullName>
    </recommendedName>
</protein>